<keyword evidence="3" id="KW-1185">Reference proteome</keyword>
<dbReference type="EMBL" id="LGUA01000015">
    <property type="protein sequence ID" value="OAX85308.1"/>
    <property type="molecule type" value="Genomic_DNA"/>
</dbReference>
<keyword evidence="1" id="KW-1133">Transmembrane helix</keyword>
<proteinExistence type="predicted"/>
<dbReference type="AlphaFoldDB" id="A0A1B7P8I5"/>
<organism evidence="2 3">
    <name type="scientific">Emergomyces africanus</name>
    <dbReference type="NCBI Taxonomy" id="1955775"/>
    <lineage>
        <taxon>Eukaryota</taxon>
        <taxon>Fungi</taxon>
        <taxon>Dikarya</taxon>
        <taxon>Ascomycota</taxon>
        <taxon>Pezizomycotina</taxon>
        <taxon>Eurotiomycetes</taxon>
        <taxon>Eurotiomycetidae</taxon>
        <taxon>Onygenales</taxon>
        <taxon>Ajellomycetaceae</taxon>
        <taxon>Emergomyces</taxon>
    </lineage>
</organism>
<comment type="caution">
    <text evidence="2">The sequence shown here is derived from an EMBL/GenBank/DDBJ whole genome shotgun (WGS) entry which is preliminary data.</text>
</comment>
<reference evidence="2 3" key="1">
    <citation type="submission" date="2015-07" db="EMBL/GenBank/DDBJ databases">
        <title>Emmonsia species relationships and genome sequence.</title>
        <authorList>
            <person name="Cuomo C.A."/>
            <person name="Schwartz I.S."/>
            <person name="Kenyon C."/>
            <person name="de Hoog G.S."/>
            <person name="Govender N.P."/>
            <person name="Botha A."/>
            <person name="Moreno L."/>
            <person name="de Vries M."/>
            <person name="Munoz J.F."/>
            <person name="Stielow J.B."/>
        </authorList>
    </citation>
    <scope>NUCLEOTIDE SEQUENCE [LARGE SCALE GENOMIC DNA]</scope>
    <source>
        <strain evidence="2 3">CBS 136260</strain>
    </source>
</reference>
<evidence type="ECO:0000313" key="3">
    <source>
        <dbReference type="Proteomes" id="UP000091918"/>
    </source>
</evidence>
<keyword evidence="1" id="KW-0812">Transmembrane</keyword>
<dbReference type="OrthoDB" id="3065412at2759"/>
<gene>
    <name evidence="2" type="ORF">ACJ72_00303</name>
</gene>
<dbReference type="Proteomes" id="UP000091918">
    <property type="component" value="Unassembled WGS sequence"/>
</dbReference>
<keyword evidence="1" id="KW-0472">Membrane</keyword>
<name>A0A1B7P8I5_9EURO</name>
<evidence type="ECO:0000256" key="1">
    <source>
        <dbReference type="SAM" id="Phobius"/>
    </source>
</evidence>
<feature type="transmembrane region" description="Helical" evidence="1">
    <location>
        <begin position="222"/>
        <end position="245"/>
    </location>
</feature>
<evidence type="ECO:0000313" key="2">
    <source>
        <dbReference type="EMBL" id="OAX85308.1"/>
    </source>
</evidence>
<protein>
    <submittedName>
        <fullName evidence="2">Uncharacterized protein</fullName>
    </submittedName>
</protein>
<sequence length="351" mass="37828">MIDRIFQRRMELPNGKYSAPVTVPGLPATSVTNLDPSLVPASSGTFPSTFVTSISTTTMDQINVGALASRDFGPGIVIGPCTWPTEETTVTDSNRRATVYLQIVCRTCCPFEATTGTPLSACPPGYMISAANACCPHGWSIFSTLLGTQTPCYSHFLTAVPPTATSGADTGTTTIRTAIFAKKYDLAPLQTTPPSTSPTSWGSLEPSERALSNPERLNDREIAGVIIGSSLGGLLLLLGIAILLLRRRKAQNSISNTTVDDLIRQPAKGTHELAPTDNQYPTMQPRDQSRRMGTTLGIPLSTANSNSHIPRAYLTEMAPTIRTVEPQELPGNTFINEYHPAYRNDPCSWRN</sequence>
<accession>A0A1B7P8I5</accession>